<sequence>MWRPFNPGANAQRQGERVAFRQSEIGPLTATDHEKFVPQYDALREDLHSALGVIALTIAHVGSTAVPGLLAKPVIDIDLTVPDVDAERTYLPALESIGWRLIFRDDFGGDAHRQLTYADPNANLHVWSPGAIEPQRHLLFKRWLIGHPAARERYAAAKRSALSGVTTYNDAKAGVVYDLYEEAFAADLDHPHDPRPRPSSPE</sequence>
<dbReference type="PANTHER" id="PTHR34822:SF1">
    <property type="entry name" value="GRPB FAMILY PROTEIN"/>
    <property type="match status" value="1"/>
</dbReference>
<evidence type="ECO:0000313" key="2">
    <source>
        <dbReference type="Proteomes" id="UP001596298"/>
    </source>
</evidence>
<comment type="caution">
    <text evidence="1">The sequence shown here is derived from an EMBL/GenBank/DDBJ whole genome shotgun (WGS) entry which is preliminary data.</text>
</comment>
<reference evidence="2" key="1">
    <citation type="journal article" date="2019" name="Int. J. Syst. Evol. Microbiol.">
        <title>The Global Catalogue of Microorganisms (GCM) 10K type strain sequencing project: providing services to taxonomists for standard genome sequencing and annotation.</title>
        <authorList>
            <consortium name="The Broad Institute Genomics Platform"/>
            <consortium name="The Broad Institute Genome Sequencing Center for Infectious Disease"/>
            <person name="Wu L."/>
            <person name="Ma J."/>
        </authorList>
    </citation>
    <scope>NUCLEOTIDE SEQUENCE [LARGE SCALE GENOMIC DNA]</scope>
    <source>
        <strain evidence="2">CCUG 58127</strain>
    </source>
</reference>
<evidence type="ECO:0000313" key="1">
    <source>
        <dbReference type="EMBL" id="MFC6704822.1"/>
    </source>
</evidence>
<dbReference type="EMBL" id="JBHSWH010000001">
    <property type="protein sequence ID" value="MFC6704822.1"/>
    <property type="molecule type" value="Genomic_DNA"/>
</dbReference>
<keyword evidence="2" id="KW-1185">Reference proteome</keyword>
<dbReference type="InterPro" id="IPR043519">
    <property type="entry name" value="NT_sf"/>
</dbReference>
<dbReference type="Proteomes" id="UP001596298">
    <property type="component" value="Unassembled WGS sequence"/>
</dbReference>
<organism evidence="1 2">
    <name type="scientific">Flexivirga alba</name>
    <dbReference type="NCBI Taxonomy" id="702742"/>
    <lineage>
        <taxon>Bacteria</taxon>
        <taxon>Bacillati</taxon>
        <taxon>Actinomycetota</taxon>
        <taxon>Actinomycetes</taxon>
        <taxon>Micrococcales</taxon>
        <taxon>Dermacoccaceae</taxon>
        <taxon>Flexivirga</taxon>
    </lineage>
</organism>
<dbReference type="RefSeq" id="WP_382399401.1">
    <property type="nucleotide sequence ID" value="NZ_JBHSWH010000001.1"/>
</dbReference>
<proteinExistence type="predicted"/>
<dbReference type="Gene3D" id="3.30.460.10">
    <property type="entry name" value="Beta Polymerase, domain 2"/>
    <property type="match status" value="1"/>
</dbReference>
<name>A0ABW2ADM6_9MICO</name>
<dbReference type="Pfam" id="PF04229">
    <property type="entry name" value="GrpB"/>
    <property type="match status" value="1"/>
</dbReference>
<accession>A0ABW2ADM6</accession>
<dbReference type="PANTHER" id="PTHR34822">
    <property type="entry name" value="GRPB DOMAIN PROTEIN (AFU_ORTHOLOGUE AFUA_1G01530)"/>
    <property type="match status" value="1"/>
</dbReference>
<dbReference type="InterPro" id="IPR007344">
    <property type="entry name" value="GrpB/CoaE"/>
</dbReference>
<protein>
    <submittedName>
        <fullName evidence="1">GrpB family protein</fullName>
    </submittedName>
</protein>
<dbReference type="SUPFAM" id="SSF81301">
    <property type="entry name" value="Nucleotidyltransferase"/>
    <property type="match status" value="1"/>
</dbReference>
<gene>
    <name evidence="1" type="ORF">ACFQDH_05970</name>
</gene>